<name>A0ABD2I8T7_9BILA</name>
<feature type="compositionally biased region" description="Basic and acidic residues" evidence="1">
    <location>
        <begin position="157"/>
        <end position="183"/>
    </location>
</feature>
<feature type="compositionally biased region" description="Basic residues" evidence="1">
    <location>
        <begin position="57"/>
        <end position="112"/>
    </location>
</feature>
<evidence type="ECO:0000313" key="3">
    <source>
        <dbReference type="Proteomes" id="UP001620626"/>
    </source>
</evidence>
<comment type="caution">
    <text evidence="2">The sequence shown here is derived from an EMBL/GenBank/DDBJ whole genome shotgun (WGS) entry which is preliminary data.</text>
</comment>
<accession>A0ABD2I8T7</accession>
<evidence type="ECO:0000256" key="1">
    <source>
        <dbReference type="SAM" id="MobiDB-lite"/>
    </source>
</evidence>
<feature type="region of interest" description="Disordered" evidence="1">
    <location>
        <begin position="234"/>
        <end position="271"/>
    </location>
</feature>
<proteinExistence type="predicted"/>
<feature type="compositionally biased region" description="Basic residues" evidence="1">
    <location>
        <begin position="26"/>
        <end position="45"/>
    </location>
</feature>
<reference evidence="2 3" key="1">
    <citation type="submission" date="2024-10" db="EMBL/GenBank/DDBJ databases">
        <authorList>
            <person name="Kim D."/>
        </authorList>
    </citation>
    <scope>NUCLEOTIDE SEQUENCE [LARGE SCALE GENOMIC DNA]</scope>
    <source>
        <strain evidence="2">BH-2024</strain>
    </source>
</reference>
<protein>
    <submittedName>
        <fullName evidence="2">Uncharacterized protein</fullName>
    </submittedName>
</protein>
<dbReference type="Proteomes" id="UP001620626">
    <property type="component" value="Unassembled WGS sequence"/>
</dbReference>
<feature type="compositionally biased region" description="Basic residues" evidence="1">
    <location>
        <begin position="453"/>
        <end position="465"/>
    </location>
</feature>
<feature type="region of interest" description="Disordered" evidence="1">
    <location>
        <begin position="1"/>
        <end position="191"/>
    </location>
</feature>
<evidence type="ECO:0000313" key="2">
    <source>
        <dbReference type="EMBL" id="KAL3075507.1"/>
    </source>
</evidence>
<dbReference type="EMBL" id="JBICBT010001273">
    <property type="protein sequence ID" value="KAL3075507.1"/>
    <property type="molecule type" value="Genomic_DNA"/>
</dbReference>
<feature type="compositionally biased region" description="Basic and acidic residues" evidence="1">
    <location>
        <begin position="113"/>
        <end position="131"/>
    </location>
</feature>
<feature type="region of interest" description="Disordered" evidence="1">
    <location>
        <begin position="453"/>
        <end position="481"/>
    </location>
</feature>
<sequence length="481" mass="56165">MDAKAKEIQAEEEEEEQIKRKEEHVRRTKRSKKRRPKGKSPKPKNKNGNGHSDVRQPPRKKTRGKKRKIRRGWKRKRQQGRNWKKRRGRKRKRRRKRKRKKKHRRKRTKKHRKEAEEKANKDEEEKKKSEKQQQNVGKRAEEKGEETVIAIGIKNSRLTDEEKEKKQNMEKMEEVHERNKGNCEHSGNASNAKAIWIRHPELTARGAASGRGGKRLFQKHYEVGGVQLAVHEKPCIPPEGLGGHQTKRKRPWRKPQEEERPTPVPGPKTIGEEARFEKNNSYLKRAPALEKPEVDNLQNHEGCCWRPPTDYQNWHDLLYPYEGGQKTKKEDKETVEENLGMGFFKQFYLINFTPIPRHNLSRSLTPSTCRTKLALSHFKRPSQPPPPPLLFLGPTNDISLGSEPAAVETTNTTKPIQIIAGMENNQGCKWSHLHPRPNLPPTVLLSHLRTTRRRPQMGGRTTRRWHQWEDEQLGDAGTAQF</sequence>
<gene>
    <name evidence="2" type="ORF">niasHT_031000</name>
</gene>
<keyword evidence="3" id="KW-1185">Reference proteome</keyword>
<organism evidence="2 3">
    <name type="scientific">Heterodera trifolii</name>
    <dbReference type="NCBI Taxonomy" id="157864"/>
    <lineage>
        <taxon>Eukaryota</taxon>
        <taxon>Metazoa</taxon>
        <taxon>Ecdysozoa</taxon>
        <taxon>Nematoda</taxon>
        <taxon>Chromadorea</taxon>
        <taxon>Rhabditida</taxon>
        <taxon>Tylenchina</taxon>
        <taxon>Tylenchomorpha</taxon>
        <taxon>Tylenchoidea</taxon>
        <taxon>Heteroderidae</taxon>
        <taxon>Heteroderinae</taxon>
        <taxon>Heterodera</taxon>
    </lineage>
</organism>
<dbReference type="AlphaFoldDB" id="A0ABD2I8T7"/>